<feature type="compositionally biased region" description="Acidic residues" evidence="1">
    <location>
        <begin position="54"/>
        <end position="73"/>
    </location>
</feature>
<gene>
    <name evidence="3" type="ORF">HCN44_002749</name>
</gene>
<keyword evidence="4" id="KW-1185">Reference proteome</keyword>
<feature type="compositionally biased region" description="Basic and acidic residues" evidence="1">
    <location>
        <begin position="100"/>
        <end position="111"/>
    </location>
</feature>
<evidence type="ECO:0000256" key="1">
    <source>
        <dbReference type="SAM" id="MobiDB-lite"/>
    </source>
</evidence>
<feature type="region of interest" description="Disordered" evidence="1">
    <location>
        <begin position="100"/>
        <end position="119"/>
    </location>
</feature>
<accession>A0A835CPE3</accession>
<evidence type="ECO:0000313" key="4">
    <source>
        <dbReference type="Proteomes" id="UP000639338"/>
    </source>
</evidence>
<name>A0A835CPE3_APHGI</name>
<evidence type="ECO:0000256" key="2">
    <source>
        <dbReference type="SAM" id="SignalP"/>
    </source>
</evidence>
<keyword evidence="2" id="KW-0732">Signal</keyword>
<dbReference type="EMBL" id="JACMRX010000004">
    <property type="protein sequence ID" value="KAF7991187.1"/>
    <property type="molecule type" value="Genomic_DNA"/>
</dbReference>
<reference evidence="3 4" key="1">
    <citation type="submission" date="2020-08" db="EMBL/GenBank/DDBJ databases">
        <title>Aphidius gifuensis genome sequencing and assembly.</title>
        <authorList>
            <person name="Du Z."/>
        </authorList>
    </citation>
    <scope>NUCLEOTIDE SEQUENCE [LARGE SCALE GENOMIC DNA]</scope>
    <source>
        <strain evidence="3">YNYX2018</strain>
        <tissue evidence="3">Adults</tissue>
    </source>
</reference>
<dbReference type="AlphaFoldDB" id="A0A835CPE3"/>
<proteinExistence type="predicted"/>
<comment type="caution">
    <text evidence="3">The sequence shown here is derived from an EMBL/GenBank/DDBJ whole genome shotgun (WGS) entry which is preliminary data.</text>
</comment>
<feature type="compositionally biased region" description="Basic and acidic residues" evidence="1">
    <location>
        <begin position="74"/>
        <end position="90"/>
    </location>
</feature>
<sequence>MLRPTVVVLIFVTFIFSINTGVAEGHNKSINKTDISGESPEAILDVTTDKILGEDVEYEDEDEEEDDDDDDETNEKNTGENENEKKIDEYEVELREVAESHEAMSRDDRHNSTVKINNSDSSIFTDENKAIRNFDSHEKSIEEHSDESITSNEAISTENDKEVKELLEFKHLFDDKKKKIKRVPTVKKELSTQKEIQGNVSVLAEPTKITSQLEDKRIGYSPVRTNDLMDQDGIRHLNSEKNIQGEVIPGDEYVDSDTSLQILGKLDKRQESDLDSSEAYPPSPHIPEFEKHSEIQEVTEELETVLAEELMDRILTKLASRPSQYDYASRLLKNLLDHLEASRSNSKRSSSPTLFDDLKVSTKSPIVKPKNPQYIHHQQQCHLIHIHVNVLSIATMQGSPQNQHDTLSSRYKVDTSDSSNSRLLDYDLSERAYHHQQQQQQQQRPKFTSDMYNQYQYQQQHPYRNMNLQRDFDTDPIIDYDDTYTDVDYSRLRSGFRNKPRKYQRFDMSKFHDPLYDDDNNDDDDGYRNNERKNIQNKYNNRKNWSTRWRQWKDYWRPIIQVDEEIDKTGNNHRIYGKFDSTWPVDDISITKNEKIPWKIIDDTRKNIYNNKINRNKDINNNKNIINDTLKNDNIKNENLPLPKITMTTWNSLTSDPATWPFKLSGAKPWPKDKNGKSYNPNAELVHKLGLDKQNRLLNVKNNNDDDNKISEIKESQLNLNNNNWKTHEKWPDNDDNWPSKLNNWDIELTKQSNNQVTWSPKWKQFTYHKVNNLPLTKTGNIDQTKTKNSYIAVSALSSVNDWHKNDIEEIPIDNNINSNHDDPTRQMLFQQTPWKKSVNASRDKIIIKKDTLENQLDDLRQNHFNKHVSSTQATYLQSTIIPVTTTIKKINTVKKSLLKIVDNEKISKSQ</sequence>
<feature type="signal peptide" evidence="2">
    <location>
        <begin position="1"/>
        <end position="25"/>
    </location>
</feature>
<feature type="chain" id="PRO_5032828614" evidence="2">
    <location>
        <begin position="26"/>
        <end position="911"/>
    </location>
</feature>
<dbReference type="Proteomes" id="UP000639338">
    <property type="component" value="Unassembled WGS sequence"/>
</dbReference>
<feature type="region of interest" description="Disordered" evidence="1">
    <location>
        <begin position="399"/>
        <end position="421"/>
    </location>
</feature>
<evidence type="ECO:0000313" key="3">
    <source>
        <dbReference type="EMBL" id="KAF7991187.1"/>
    </source>
</evidence>
<feature type="region of interest" description="Disordered" evidence="1">
    <location>
        <begin position="268"/>
        <end position="287"/>
    </location>
</feature>
<feature type="compositionally biased region" description="Polar residues" evidence="1">
    <location>
        <begin position="399"/>
        <end position="409"/>
    </location>
</feature>
<protein>
    <submittedName>
        <fullName evidence="3">Uncharacterized protein</fullName>
    </submittedName>
</protein>
<organism evidence="3 4">
    <name type="scientific">Aphidius gifuensis</name>
    <name type="common">Parasitoid wasp</name>
    <dbReference type="NCBI Taxonomy" id="684658"/>
    <lineage>
        <taxon>Eukaryota</taxon>
        <taxon>Metazoa</taxon>
        <taxon>Ecdysozoa</taxon>
        <taxon>Arthropoda</taxon>
        <taxon>Hexapoda</taxon>
        <taxon>Insecta</taxon>
        <taxon>Pterygota</taxon>
        <taxon>Neoptera</taxon>
        <taxon>Endopterygota</taxon>
        <taxon>Hymenoptera</taxon>
        <taxon>Apocrita</taxon>
        <taxon>Ichneumonoidea</taxon>
        <taxon>Braconidae</taxon>
        <taxon>Aphidiinae</taxon>
        <taxon>Aphidius</taxon>
    </lineage>
</organism>
<feature type="region of interest" description="Disordered" evidence="1">
    <location>
        <begin position="30"/>
        <end position="90"/>
    </location>
</feature>
<dbReference type="OrthoDB" id="6765325at2759"/>